<sequence length="175" mass="19123">SDDLSAVLQDGHTYYVSVRVTNRAGGQTVNSSVGVTIALPKNITAYVEVNTTCRSAFDLPNINLTGTGITVCKDQNGIGIEWKQEMSKPGDNANSYFVAGSSKAYDDIISKVAIAPKEMQGEFEFGSLKVQDGEIIIEPYGKLNISDVNGEYDTNTSAQNRFHMEPGRYIFYCDE</sequence>
<gene>
    <name evidence="1" type="ORF">OFUS_LOCUS16214</name>
</gene>
<evidence type="ECO:0000313" key="1">
    <source>
        <dbReference type="EMBL" id="CAH1791084.1"/>
    </source>
</evidence>
<dbReference type="AlphaFoldDB" id="A0A8J1U7N2"/>
<dbReference type="Proteomes" id="UP000749559">
    <property type="component" value="Unassembled WGS sequence"/>
</dbReference>
<dbReference type="EMBL" id="CAIIXF020000008">
    <property type="protein sequence ID" value="CAH1791084.1"/>
    <property type="molecule type" value="Genomic_DNA"/>
</dbReference>
<accession>A0A8J1U7N2</accession>
<name>A0A8J1U7N2_OWEFU</name>
<feature type="non-terminal residue" evidence="1">
    <location>
        <position position="1"/>
    </location>
</feature>
<reference evidence="1" key="1">
    <citation type="submission" date="2022-03" db="EMBL/GenBank/DDBJ databases">
        <authorList>
            <person name="Martin C."/>
        </authorList>
    </citation>
    <scope>NUCLEOTIDE SEQUENCE</scope>
</reference>
<organism evidence="1 2">
    <name type="scientific">Owenia fusiformis</name>
    <name type="common">Polychaete worm</name>
    <dbReference type="NCBI Taxonomy" id="6347"/>
    <lineage>
        <taxon>Eukaryota</taxon>
        <taxon>Metazoa</taxon>
        <taxon>Spiralia</taxon>
        <taxon>Lophotrochozoa</taxon>
        <taxon>Annelida</taxon>
        <taxon>Polychaeta</taxon>
        <taxon>Sedentaria</taxon>
        <taxon>Canalipalpata</taxon>
        <taxon>Sabellida</taxon>
        <taxon>Oweniida</taxon>
        <taxon>Oweniidae</taxon>
        <taxon>Owenia</taxon>
    </lineage>
</organism>
<comment type="caution">
    <text evidence="1">The sequence shown here is derived from an EMBL/GenBank/DDBJ whole genome shotgun (WGS) entry which is preliminary data.</text>
</comment>
<evidence type="ECO:0000313" key="2">
    <source>
        <dbReference type="Proteomes" id="UP000749559"/>
    </source>
</evidence>
<protein>
    <submittedName>
        <fullName evidence="1">Uncharacterized protein</fullName>
    </submittedName>
</protein>
<keyword evidence="2" id="KW-1185">Reference proteome</keyword>
<proteinExistence type="predicted"/>
<feature type="non-terminal residue" evidence="1">
    <location>
        <position position="175"/>
    </location>
</feature>